<feature type="transmembrane region" description="Helical" evidence="6">
    <location>
        <begin position="46"/>
        <end position="67"/>
    </location>
</feature>
<name>A0ABU3PU57_9ACTN</name>
<feature type="transmembrane region" description="Helical" evidence="6">
    <location>
        <begin position="230"/>
        <end position="250"/>
    </location>
</feature>
<comment type="caution">
    <text evidence="7">The sequence shown here is derived from an EMBL/GenBank/DDBJ whole genome shotgun (WGS) entry which is preliminary data.</text>
</comment>
<protein>
    <submittedName>
        <fullName evidence="7">YihY/virulence factor BrkB family protein</fullName>
    </submittedName>
</protein>
<dbReference type="Proteomes" id="UP001268542">
    <property type="component" value="Unassembled WGS sequence"/>
</dbReference>
<feature type="transmembrane region" description="Helical" evidence="6">
    <location>
        <begin position="104"/>
        <end position="124"/>
    </location>
</feature>
<evidence type="ECO:0000256" key="6">
    <source>
        <dbReference type="SAM" id="Phobius"/>
    </source>
</evidence>
<dbReference type="InterPro" id="IPR017039">
    <property type="entry name" value="Virul_fac_BrkB"/>
</dbReference>
<feature type="transmembrane region" description="Helical" evidence="6">
    <location>
        <begin position="256"/>
        <end position="274"/>
    </location>
</feature>
<accession>A0ABU3PU57</accession>
<dbReference type="PIRSF" id="PIRSF035875">
    <property type="entry name" value="RNase_BN"/>
    <property type="match status" value="1"/>
</dbReference>
<feature type="transmembrane region" description="Helical" evidence="6">
    <location>
        <begin position="193"/>
        <end position="218"/>
    </location>
</feature>
<feature type="transmembrane region" description="Helical" evidence="6">
    <location>
        <begin position="153"/>
        <end position="173"/>
    </location>
</feature>
<keyword evidence="8" id="KW-1185">Reference proteome</keyword>
<evidence type="ECO:0000313" key="8">
    <source>
        <dbReference type="Proteomes" id="UP001268542"/>
    </source>
</evidence>
<dbReference type="RefSeq" id="WP_315732184.1">
    <property type="nucleotide sequence ID" value="NZ_JAVYII010000002.1"/>
</dbReference>
<evidence type="ECO:0000256" key="4">
    <source>
        <dbReference type="ARBA" id="ARBA00022989"/>
    </source>
</evidence>
<evidence type="ECO:0000256" key="1">
    <source>
        <dbReference type="ARBA" id="ARBA00004651"/>
    </source>
</evidence>
<evidence type="ECO:0000313" key="7">
    <source>
        <dbReference type="EMBL" id="MDT9592764.1"/>
    </source>
</evidence>
<dbReference type="EMBL" id="JAVYII010000002">
    <property type="protein sequence ID" value="MDT9592764.1"/>
    <property type="molecule type" value="Genomic_DNA"/>
</dbReference>
<proteinExistence type="predicted"/>
<keyword evidence="4 6" id="KW-1133">Transmembrane helix</keyword>
<keyword evidence="5 6" id="KW-0472">Membrane</keyword>
<dbReference type="PANTHER" id="PTHR30213:SF1">
    <property type="entry name" value="INNER MEMBRANE PROTEIN YHJD"/>
    <property type="match status" value="1"/>
</dbReference>
<comment type="subcellular location">
    <subcellularLocation>
        <location evidence="1">Cell membrane</location>
        <topology evidence="1">Multi-pass membrane protein</topology>
    </subcellularLocation>
</comment>
<keyword evidence="2" id="KW-1003">Cell membrane</keyword>
<reference evidence="7 8" key="1">
    <citation type="submission" date="2023-08" db="EMBL/GenBank/DDBJ databases">
        <title>Nocardioides seae sp. nov., a bacterium isolated from a soil.</title>
        <authorList>
            <person name="Wang X."/>
        </authorList>
    </citation>
    <scope>NUCLEOTIDE SEQUENCE [LARGE SCALE GENOMIC DNA]</scope>
    <source>
        <strain evidence="7 8">YZH12</strain>
    </source>
</reference>
<sequence length="357" mass="38156">MASLGERAKVWFAEQRTARPWLDHVVRTQQHYTAVKGNTQAGAVTFFGFLSFFPLLALAFFAVGWVSRVYPAAEDGLVQAITDVFPGMIGSDEGQIAISDFEQAAAAAGVIGLLGVLYSGLGWLSGLRESLLVVFDEPAKEQPSFVVGKLRDLVALASIGVILLTSVAVSSVLSNFATEILDLVGLGEELSWLLRILTVVVGILVSSVLFTAMFRLLAKPDIPRADLWRAALVGAVGFEVLKQVAGLLLGSTRGQPAFQAFGIALILVVWINYFSRVVMYAASWAQTSTSARLRREAAAAAEEARLAALRVDLDKEDEDGITVNQAAARSFALGAGTVAGLYALLRRPRAGARTDID</sequence>
<gene>
    <name evidence="7" type="ORF">RDV89_06780</name>
</gene>
<dbReference type="Pfam" id="PF03631">
    <property type="entry name" value="Virul_fac_BrkB"/>
    <property type="match status" value="1"/>
</dbReference>
<evidence type="ECO:0000256" key="3">
    <source>
        <dbReference type="ARBA" id="ARBA00022692"/>
    </source>
</evidence>
<evidence type="ECO:0000256" key="2">
    <source>
        <dbReference type="ARBA" id="ARBA00022475"/>
    </source>
</evidence>
<keyword evidence="3 6" id="KW-0812">Transmembrane</keyword>
<dbReference type="PANTHER" id="PTHR30213">
    <property type="entry name" value="INNER MEMBRANE PROTEIN YHJD"/>
    <property type="match status" value="1"/>
</dbReference>
<organism evidence="7 8">
    <name type="scientific">Nocardioides imazamoxiresistens</name>
    <dbReference type="NCBI Taxonomy" id="3231893"/>
    <lineage>
        <taxon>Bacteria</taxon>
        <taxon>Bacillati</taxon>
        <taxon>Actinomycetota</taxon>
        <taxon>Actinomycetes</taxon>
        <taxon>Propionibacteriales</taxon>
        <taxon>Nocardioidaceae</taxon>
        <taxon>Nocardioides</taxon>
    </lineage>
</organism>
<evidence type="ECO:0000256" key="5">
    <source>
        <dbReference type="ARBA" id="ARBA00023136"/>
    </source>
</evidence>